<gene>
    <name evidence="2" type="ORF">LPLAT_LOCUS13428</name>
</gene>
<dbReference type="Proteomes" id="UP001497644">
    <property type="component" value="Chromosome 8"/>
</dbReference>
<proteinExistence type="predicted"/>
<dbReference type="AlphaFoldDB" id="A0AAV2PB51"/>
<name>A0AAV2PB51_9HYME</name>
<evidence type="ECO:0000313" key="2">
    <source>
        <dbReference type="EMBL" id="CAL1688350.1"/>
    </source>
</evidence>
<accession>A0AAV2PB51</accession>
<evidence type="ECO:0000256" key="1">
    <source>
        <dbReference type="SAM" id="MobiDB-lite"/>
    </source>
</evidence>
<dbReference type="EMBL" id="OZ034831">
    <property type="protein sequence ID" value="CAL1688350.1"/>
    <property type="molecule type" value="Genomic_DNA"/>
</dbReference>
<organism evidence="2 3">
    <name type="scientific">Lasius platythorax</name>
    <dbReference type="NCBI Taxonomy" id="488582"/>
    <lineage>
        <taxon>Eukaryota</taxon>
        <taxon>Metazoa</taxon>
        <taxon>Ecdysozoa</taxon>
        <taxon>Arthropoda</taxon>
        <taxon>Hexapoda</taxon>
        <taxon>Insecta</taxon>
        <taxon>Pterygota</taxon>
        <taxon>Neoptera</taxon>
        <taxon>Endopterygota</taxon>
        <taxon>Hymenoptera</taxon>
        <taxon>Apocrita</taxon>
        <taxon>Aculeata</taxon>
        <taxon>Formicoidea</taxon>
        <taxon>Formicidae</taxon>
        <taxon>Formicinae</taxon>
        <taxon>Lasius</taxon>
        <taxon>Lasius</taxon>
    </lineage>
</organism>
<keyword evidence="3" id="KW-1185">Reference proteome</keyword>
<feature type="region of interest" description="Disordered" evidence="1">
    <location>
        <begin position="31"/>
        <end position="71"/>
    </location>
</feature>
<feature type="compositionally biased region" description="Polar residues" evidence="1">
    <location>
        <begin position="38"/>
        <end position="49"/>
    </location>
</feature>
<evidence type="ECO:0000313" key="3">
    <source>
        <dbReference type="Proteomes" id="UP001497644"/>
    </source>
</evidence>
<sequence>MSRFGCERRGLGSCLVKTTPQTWRSALGVHKSPITRPAGNSESRSSFGSKRTPRKALQGNCGSCGTEAALV</sequence>
<protein>
    <submittedName>
        <fullName evidence="2">Uncharacterized protein</fullName>
    </submittedName>
</protein>
<reference evidence="2" key="1">
    <citation type="submission" date="2024-04" db="EMBL/GenBank/DDBJ databases">
        <authorList>
            <consortium name="Molecular Ecology Group"/>
        </authorList>
    </citation>
    <scope>NUCLEOTIDE SEQUENCE</scope>
</reference>